<dbReference type="EMBL" id="WOFE01000001">
    <property type="protein sequence ID" value="MBM5570743.1"/>
    <property type="molecule type" value="Genomic_DNA"/>
</dbReference>
<feature type="domain" description="Tyr recombinase" evidence="2">
    <location>
        <begin position="37"/>
        <end position="117"/>
    </location>
</feature>
<evidence type="ECO:0000313" key="4">
    <source>
        <dbReference type="Proteomes" id="UP001195660"/>
    </source>
</evidence>
<dbReference type="InterPro" id="IPR002104">
    <property type="entry name" value="Integrase_catalytic"/>
</dbReference>
<dbReference type="SUPFAM" id="SSF56349">
    <property type="entry name" value="DNA breaking-rejoining enzymes"/>
    <property type="match status" value="1"/>
</dbReference>
<dbReference type="Pfam" id="PF00589">
    <property type="entry name" value="Phage_integrase"/>
    <property type="match status" value="1"/>
</dbReference>
<evidence type="ECO:0000259" key="2">
    <source>
        <dbReference type="Pfam" id="PF00589"/>
    </source>
</evidence>
<comment type="caution">
    <text evidence="3">The sequence shown here is derived from an EMBL/GenBank/DDBJ whole genome shotgun (WGS) entry which is preliminary data.</text>
</comment>
<keyword evidence="4" id="KW-1185">Reference proteome</keyword>
<proteinExistence type="predicted"/>
<keyword evidence="1" id="KW-0233">DNA recombination</keyword>
<reference evidence="3 4" key="1">
    <citation type="submission" date="2019-11" db="EMBL/GenBank/DDBJ databases">
        <title>Novel Deefgea species.</title>
        <authorList>
            <person name="Han J.-H."/>
        </authorList>
    </citation>
    <scope>NUCLEOTIDE SEQUENCE [LARGE SCALE GENOMIC DNA]</scope>
    <source>
        <strain evidence="3 4">LMG 24817</strain>
    </source>
</reference>
<evidence type="ECO:0000313" key="3">
    <source>
        <dbReference type="EMBL" id="MBM5570743.1"/>
    </source>
</evidence>
<dbReference type="InterPro" id="IPR011010">
    <property type="entry name" value="DNA_brk_join_enz"/>
</dbReference>
<organism evidence="3 4">
    <name type="scientific">Deefgea chitinilytica</name>
    <dbReference type="NCBI Taxonomy" id="570276"/>
    <lineage>
        <taxon>Bacteria</taxon>
        <taxon>Pseudomonadati</taxon>
        <taxon>Pseudomonadota</taxon>
        <taxon>Betaproteobacteria</taxon>
        <taxon>Neisseriales</taxon>
        <taxon>Chitinibacteraceae</taxon>
        <taxon>Deefgea</taxon>
    </lineage>
</organism>
<dbReference type="Gene3D" id="1.10.443.10">
    <property type="entry name" value="Intergrase catalytic core"/>
    <property type="match status" value="1"/>
</dbReference>
<dbReference type="InterPro" id="IPR013762">
    <property type="entry name" value="Integrase-like_cat_sf"/>
</dbReference>
<name>A0ABS2CBB5_9NEIS</name>
<gene>
    <name evidence="3" type="ORF">GM173_04010</name>
</gene>
<dbReference type="Proteomes" id="UP001195660">
    <property type="component" value="Unassembled WGS sequence"/>
</dbReference>
<protein>
    <submittedName>
        <fullName evidence="3">Tyrosine-type recombinase/integrase</fullName>
    </submittedName>
</protein>
<accession>A0ABS2CBB5</accession>
<evidence type="ECO:0000256" key="1">
    <source>
        <dbReference type="ARBA" id="ARBA00023172"/>
    </source>
</evidence>
<sequence length="256" mass="28276">MAKKIGEQRPQRRPRKISNDLGLKLKLYILKLQEAFGETIEPLFVDRRGNRLSVERIATILKGEHVAANIRHEGQVSMLLRHHLGQGLADQGAPAEMIAELLGHNSTIAAQAYVAATPNIAKIKSKALGKSEPYKRIMAALLTGDVVKKDDVNKNSHVHGIVNMTYIGGIGSCALPSPTCCPYNPVYSCYTCKKFHPFVDGPHGEVKLALQDEAQYFLDAAEQVEGSLEYNRAVTQHERTIFAVNATIDYCKKEVL</sequence>